<sequence length="73" mass="7494">MPLSSSPELHSSSRSSSEDLLECNSGGGGFGGGGSGAQRPRSRAANRSTRARSPLPPGWNRGHSHAPQSVPAR</sequence>
<feature type="compositionally biased region" description="Low complexity" evidence="1">
    <location>
        <begin position="1"/>
        <end position="15"/>
    </location>
</feature>
<comment type="caution">
    <text evidence="2">The sequence shown here is derived from an EMBL/GenBank/DDBJ whole genome shotgun (WGS) entry which is preliminary data.</text>
</comment>
<accession>A0A850PQ25</accession>
<keyword evidence="3" id="KW-1185">Reference proteome</keyword>
<dbReference type="AlphaFoldDB" id="A0A850PQ25"/>
<evidence type="ECO:0000313" key="3">
    <source>
        <dbReference type="Proteomes" id="UP000570517"/>
    </source>
</evidence>
<dbReference type="EMBL" id="JABFYL010000045">
    <property type="protein sequence ID" value="NVN52738.1"/>
    <property type="molecule type" value="Genomic_DNA"/>
</dbReference>
<feature type="compositionally biased region" description="Low complexity" evidence="1">
    <location>
        <begin position="43"/>
        <end position="53"/>
    </location>
</feature>
<dbReference type="Proteomes" id="UP000570517">
    <property type="component" value="Unassembled WGS sequence"/>
</dbReference>
<feature type="compositionally biased region" description="Gly residues" evidence="1">
    <location>
        <begin position="25"/>
        <end position="36"/>
    </location>
</feature>
<proteinExistence type="predicted"/>
<protein>
    <submittedName>
        <fullName evidence="2">Uncharacterized protein</fullName>
    </submittedName>
</protein>
<gene>
    <name evidence="2" type="ORF">HLY00_4447</name>
</gene>
<reference evidence="2 3" key="1">
    <citation type="submission" date="2020-05" db="EMBL/GenBank/DDBJ databases">
        <title>Draft genome sequence of Mycobacterium hippocampi DL, isolated from European seabass, Dicentrarchus labrax, reared in fish farms.</title>
        <authorList>
            <person name="Stathopoulou P."/>
            <person name="Asimakis E."/>
            <person name="Tzokas K."/>
            <person name="Batargias C."/>
            <person name="Tsiamis G."/>
        </authorList>
    </citation>
    <scope>NUCLEOTIDE SEQUENCE [LARGE SCALE GENOMIC DNA]</scope>
    <source>
        <strain evidence="2 3">DL</strain>
    </source>
</reference>
<feature type="region of interest" description="Disordered" evidence="1">
    <location>
        <begin position="1"/>
        <end position="73"/>
    </location>
</feature>
<evidence type="ECO:0000313" key="2">
    <source>
        <dbReference type="EMBL" id="NVN52738.1"/>
    </source>
</evidence>
<name>A0A850PQ25_9MYCO</name>
<organism evidence="2 3">
    <name type="scientific">Mycolicibacterium hippocampi</name>
    <dbReference type="NCBI Taxonomy" id="659824"/>
    <lineage>
        <taxon>Bacteria</taxon>
        <taxon>Bacillati</taxon>
        <taxon>Actinomycetota</taxon>
        <taxon>Actinomycetes</taxon>
        <taxon>Mycobacteriales</taxon>
        <taxon>Mycobacteriaceae</taxon>
        <taxon>Mycolicibacterium</taxon>
    </lineage>
</organism>
<evidence type="ECO:0000256" key="1">
    <source>
        <dbReference type="SAM" id="MobiDB-lite"/>
    </source>
</evidence>